<feature type="active site" evidence="8">
    <location>
        <position position="636"/>
    </location>
</feature>
<feature type="region of interest" description="Disordered" evidence="10">
    <location>
        <begin position="286"/>
        <end position="320"/>
    </location>
</feature>
<evidence type="ECO:0000256" key="4">
    <source>
        <dbReference type="ARBA" id="ARBA00022525"/>
    </source>
</evidence>
<dbReference type="InterPro" id="IPR011050">
    <property type="entry name" value="Pectin_lyase_fold/virulence"/>
</dbReference>
<accession>A0A7J7HH35</accession>
<dbReference type="SMART" id="SM00710">
    <property type="entry name" value="PbH1"/>
    <property type="match status" value="5"/>
</dbReference>
<dbReference type="GO" id="GO:0003676">
    <property type="term" value="F:nucleic acid binding"/>
    <property type="evidence" value="ECO:0007669"/>
    <property type="project" value="InterPro"/>
</dbReference>
<dbReference type="PROSITE" id="PS00502">
    <property type="entry name" value="POLYGALACTURONASE"/>
    <property type="match status" value="1"/>
</dbReference>
<dbReference type="Proteomes" id="UP000593564">
    <property type="component" value="Unassembled WGS sequence"/>
</dbReference>
<evidence type="ECO:0000256" key="2">
    <source>
        <dbReference type="ARBA" id="ARBA00008834"/>
    </source>
</evidence>
<comment type="similarity">
    <text evidence="2 9">Belongs to the glycosyl hydrolase 28 family.</text>
</comment>
<dbReference type="InterPro" id="IPR012334">
    <property type="entry name" value="Pectin_lyas_fold"/>
</dbReference>
<dbReference type="Gene3D" id="2.160.20.10">
    <property type="entry name" value="Single-stranded right-handed beta-helix, Pectin lyase-like"/>
    <property type="match status" value="1"/>
</dbReference>
<proteinExistence type="inferred from homology"/>
<reference evidence="11 12" key="2">
    <citation type="submission" date="2020-07" db="EMBL/GenBank/DDBJ databases">
        <title>Genome assembly of wild tea tree DASZ reveals pedigree and selection history of tea varieties.</title>
        <authorList>
            <person name="Zhang W."/>
        </authorList>
    </citation>
    <scope>NUCLEOTIDE SEQUENCE [LARGE SCALE GENOMIC DNA]</scope>
    <source>
        <strain evidence="12">cv. G240</strain>
        <tissue evidence="11">Leaf</tissue>
    </source>
</reference>
<dbReference type="GO" id="GO:0071555">
    <property type="term" value="P:cell wall organization"/>
    <property type="evidence" value="ECO:0007669"/>
    <property type="project" value="UniProtKB-KW"/>
</dbReference>
<dbReference type="InterPro" id="IPR000743">
    <property type="entry name" value="Glyco_hydro_28"/>
</dbReference>
<evidence type="ECO:0000256" key="3">
    <source>
        <dbReference type="ARBA" id="ARBA00022512"/>
    </source>
</evidence>
<evidence type="ECO:0000256" key="5">
    <source>
        <dbReference type="ARBA" id="ARBA00022801"/>
    </source>
</evidence>
<keyword evidence="5 9" id="KW-0378">Hydrolase</keyword>
<gene>
    <name evidence="11" type="ORF">HYC85_010136</name>
</gene>
<dbReference type="EMBL" id="JACBKZ010000004">
    <property type="protein sequence ID" value="KAF5952192.1"/>
    <property type="molecule type" value="Genomic_DNA"/>
</dbReference>
<evidence type="ECO:0000313" key="11">
    <source>
        <dbReference type="EMBL" id="KAF5952192.1"/>
    </source>
</evidence>
<dbReference type="SUPFAM" id="SSF51126">
    <property type="entry name" value="Pectin lyase-like"/>
    <property type="match status" value="1"/>
</dbReference>
<evidence type="ECO:0008006" key="13">
    <source>
        <dbReference type="Google" id="ProtNLM"/>
    </source>
</evidence>
<comment type="subcellular location">
    <subcellularLocation>
        <location evidence="1">Secreted</location>
        <location evidence="1">Cell wall</location>
    </subcellularLocation>
</comment>
<dbReference type="FunFam" id="2.160.20.10:FF:000012">
    <property type="entry name" value="Polygalacturonase At1g48100 family"/>
    <property type="match status" value="1"/>
</dbReference>
<keyword evidence="12" id="KW-1185">Reference proteome</keyword>
<feature type="region of interest" description="Disordered" evidence="10">
    <location>
        <begin position="341"/>
        <end position="396"/>
    </location>
</feature>
<feature type="region of interest" description="Disordered" evidence="10">
    <location>
        <begin position="202"/>
        <end position="235"/>
    </location>
</feature>
<dbReference type="InterPro" id="IPR012337">
    <property type="entry name" value="RNaseH-like_sf"/>
</dbReference>
<evidence type="ECO:0000313" key="12">
    <source>
        <dbReference type="Proteomes" id="UP000593564"/>
    </source>
</evidence>
<dbReference type="Gene3D" id="3.30.420.10">
    <property type="entry name" value="Ribonuclease H-like superfamily/Ribonuclease H"/>
    <property type="match status" value="1"/>
</dbReference>
<dbReference type="Pfam" id="PF14223">
    <property type="entry name" value="Retrotran_gag_2"/>
    <property type="match status" value="1"/>
</dbReference>
<evidence type="ECO:0000256" key="7">
    <source>
        <dbReference type="ARBA" id="ARBA00023316"/>
    </source>
</evidence>
<evidence type="ECO:0000256" key="9">
    <source>
        <dbReference type="RuleBase" id="RU361169"/>
    </source>
</evidence>
<evidence type="ECO:0000256" key="8">
    <source>
        <dbReference type="PROSITE-ProRule" id="PRU10052"/>
    </source>
</evidence>
<evidence type="ECO:0000256" key="10">
    <source>
        <dbReference type="SAM" id="MobiDB-lite"/>
    </source>
</evidence>
<dbReference type="SUPFAM" id="SSF53098">
    <property type="entry name" value="Ribonuclease H-like"/>
    <property type="match status" value="1"/>
</dbReference>
<dbReference type="GO" id="GO:0005975">
    <property type="term" value="P:carbohydrate metabolic process"/>
    <property type="evidence" value="ECO:0007669"/>
    <property type="project" value="InterPro"/>
</dbReference>
<organism evidence="11 12">
    <name type="scientific">Camellia sinensis</name>
    <name type="common">Tea plant</name>
    <name type="synonym">Thea sinensis</name>
    <dbReference type="NCBI Taxonomy" id="4442"/>
    <lineage>
        <taxon>Eukaryota</taxon>
        <taxon>Viridiplantae</taxon>
        <taxon>Streptophyta</taxon>
        <taxon>Embryophyta</taxon>
        <taxon>Tracheophyta</taxon>
        <taxon>Spermatophyta</taxon>
        <taxon>Magnoliopsida</taxon>
        <taxon>eudicotyledons</taxon>
        <taxon>Gunneridae</taxon>
        <taxon>Pentapetalae</taxon>
        <taxon>asterids</taxon>
        <taxon>Ericales</taxon>
        <taxon>Theaceae</taxon>
        <taxon>Camellia</taxon>
    </lineage>
</organism>
<reference evidence="12" key="1">
    <citation type="journal article" date="2020" name="Nat. Commun.">
        <title>Genome assembly of wild tea tree DASZ reveals pedigree and selection history of tea varieties.</title>
        <authorList>
            <person name="Zhang W."/>
            <person name="Zhang Y."/>
            <person name="Qiu H."/>
            <person name="Guo Y."/>
            <person name="Wan H."/>
            <person name="Zhang X."/>
            <person name="Scossa F."/>
            <person name="Alseekh S."/>
            <person name="Zhang Q."/>
            <person name="Wang P."/>
            <person name="Xu L."/>
            <person name="Schmidt M.H."/>
            <person name="Jia X."/>
            <person name="Li D."/>
            <person name="Zhu A."/>
            <person name="Guo F."/>
            <person name="Chen W."/>
            <person name="Ni D."/>
            <person name="Usadel B."/>
            <person name="Fernie A.R."/>
            <person name="Wen W."/>
        </authorList>
    </citation>
    <scope>NUCLEOTIDE SEQUENCE [LARGE SCALE GENOMIC DNA]</scope>
    <source>
        <strain evidence="12">cv. G240</strain>
    </source>
</reference>
<dbReference type="Pfam" id="PF00295">
    <property type="entry name" value="Glyco_hydro_28"/>
    <property type="match status" value="1"/>
</dbReference>
<keyword evidence="3" id="KW-0134">Cell wall</keyword>
<evidence type="ECO:0000256" key="6">
    <source>
        <dbReference type="ARBA" id="ARBA00023295"/>
    </source>
</evidence>
<name>A0A7J7HH35_CAMSI</name>
<evidence type="ECO:0000256" key="1">
    <source>
        <dbReference type="ARBA" id="ARBA00004191"/>
    </source>
</evidence>
<dbReference type="AlphaFoldDB" id="A0A7J7HH35"/>
<protein>
    <recommendedName>
        <fullName evidence="13">Polygalacturonase</fullName>
    </recommendedName>
</protein>
<keyword evidence="4" id="KW-0964">Secreted</keyword>
<dbReference type="PANTHER" id="PTHR31375">
    <property type="match status" value="1"/>
</dbReference>
<comment type="caution">
    <text evidence="11">The sequence shown here is derived from an EMBL/GenBank/DDBJ whole genome shotgun (WGS) entry which is preliminary data.</text>
</comment>
<keyword evidence="7" id="KW-0961">Cell wall biogenesis/degradation</keyword>
<dbReference type="GO" id="GO:0004650">
    <property type="term" value="F:polygalacturonase activity"/>
    <property type="evidence" value="ECO:0007669"/>
    <property type="project" value="InterPro"/>
</dbReference>
<feature type="compositionally biased region" description="Low complexity" evidence="10">
    <location>
        <begin position="370"/>
        <end position="379"/>
    </location>
</feature>
<keyword evidence="6 9" id="KW-0326">Glycosidase</keyword>
<dbReference type="InterPro" id="IPR006626">
    <property type="entry name" value="PbH1"/>
</dbReference>
<dbReference type="InterPro" id="IPR036397">
    <property type="entry name" value="RNaseH_sf"/>
</dbReference>
<sequence length="805" mass="87389">MSTTSISANMNNVPILNGTNFKDWKENILIVLGCMDIDLALRMPKPNALTAQSTPEETVYFEKWDRSNRLSLMIMKRGISEVFRGAITEDVTVAGEFLSEIQKRFAKNDKAETSTLLASLISIKYKGKGNVREYIMEMSHLASKLKALKLDLSDDLLVHLVLISLPAQFNQFKVSYNCQKEKWTLNELISFCVQEEERMKQERTESAHLASTSKHTGKRKHKGKEVAIPQGEQHPGPFAKYLEECGIVPQYTMPGSPGMNGISERRNRTLKDMGSRYSGLRLLSQISLPPSPAPEAAAAPAPTQISLPPSPAPKAAAAPAPTQISLPLSLAPKAAAAAPAPTQISLPPSPAPKAAAAPAPTQISLPQSPAPKAAAAPAPTQISLPPSPAPKAAAAPAPTSQTRSYYSSAVFNVLSFGAVGDGVTDDTQAFKMAWDTVCQSESVTLLVPRHYSFMIQSTIFTGPCQSGLVFQIDGTLMPPDGPDSWPKKNSRRQWLVFYRLSGMAMQGGGLIDGRGEKWWNLPCKPHKGVNGRTLPGPCDSPVAIRFVMSSNLTIQGLKIKNSPQFHFRFDGCRDVHIDLLYITAPSQSPNTDGIHIENSNNVKIYNSVISNGDDCVSIGAGCYNVDIRNITCGPSHGISIGSLGLRNSRACVSNITVTDSVVKHSDNGIRIKTWQGGSGSVSTVTFNNIQMDTVRNPIIIDQYYCQTKGCTNQTSAVYISDILYSEIKGTYDIRSPPMHLACSDTMPCTNLTFSDVELLPAQGQLLLDPFCWNAYGDMRTLTIPPVYCLSEGTPQSIPQNDVDRC</sequence>